<dbReference type="Pfam" id="PF01048">
    <property type="entry name" value="PNP_UDP_1"/>
    <property type="match status" value="1"/>
</dbReference>
<reference evidence="7 8" key="1">
    <citation type="submission" date="2018-09" db="EMBL/GenBank/DDBJ databases">
        <title>Micromonospora sp. nov. MS1-9, isolated from a root of Musa sp.</title>
        <authorList>
            <person name="Kuncharoen N."/>
            <person name="Kudo T."/>
            <person name="Ohkuma M."/>
            <person name="Yuki M."/>
            <person name="Tanasupawat S."/>
        </authorList>
    </citation>
    <scope>NUCLEOTIDE SEQUENCE [LARGE SCALE GENOMIC DNA]</scope>
    <source>
        <strain evidence="6 8">MS1-9</strain>
        <strain evidence="5 7">NGC1-4</strain>
    </source>
</reference>
<dbReference type="OrthoDB" id="1523230at2"/>
<dbReference type="PANTHER" id="PTHR42679:SF2">
    <property type="entry name" value="S-METHYL-5'-THIOADENOSINE PHOSPHORYLASE"/>
    <property type="match status" value="1"/>
</dbReference>
<dbReference type="CDD" id="cd09010">
    <property type="entry name" value="MTAP_SsMTAPII_like_MTIP"/>
    <property type="match status" value="1"/>
</dbReference>
<dbReference type="GO" id="GO:0019509">
    <property type="term" value="P:L-methionine salvage from methylthioadenosine"/>
    <property type="evidence" value="ECO:0007669"/>
    <property type="project" value="TreeGrafter"/>
</dbReference>
<comment type="function">
    <text evidence="3">Purine nucleoside phosphorylase involved in purine salvage.</text>
</comment>
<comment type="catalytic activity">
    <reaction evidence="3">
        <text>a purine D-ribonucleoside + phosphate = a purine nucleobase + alpha-D-ribose 1-phosphate</text>
        <dbReference type="Rhea" id="RHEA:19805"/>
        <dbReference type="ChEBI" id="CHEBI:26386"/>
        <dbReference type="ChEBI" id="CHEBI:43474"/>
        <dbReference type="ChEBI" id="CHEBI:57720"/>
        <dbReference type="ChEBI" id="CHEBI:142355"/>
        <dbReference type="EC" id="2.4.2.1"/>
    </reaction>
</comment>
<organism evidence="6 8">
    <name type="scientific">Micromonospora musae</name>
    <dbReference type="NCBI Taxonomy" id="1894970"/>
    <lineage>
        <taxon>Bacteria</taxon>
        <taxon>Bacillati</taxon>
        <taxon>Actinomycetota</taxon>
        <taxon>Actinomycetes</taxon>
        <taxon>Micromonosporales</taxon>
        <taxon>Micromonosporaceae</taxon>
        <taxon>Micromonospora</taxon>
    </lineage>
</organism>
<dbReference type="SUPFAM" id="SSF53167">
    <property type="entry name" value="Purine and uridine phosphorylases"/>
    <property type="match status" value="1"/>
</dbReference>
<dbReference type="GO" id="GO:0005829">
    <property type="term" value="C:cytosol"/>
    <property type="evidence" value="ECO:0007669"/>
    <property type="project" value="TreeGrafter"/>
</dbReference>
<dbReference type="NCBIfam" id="NF005876">
    <property type="entry name" value="PRK07823.1"/>
    <property type="match status" value="1"/>
</dbReference>
<keyword evidence="3" id="KW-0660">Purine salvage</keyword>
<feature type="binding site" evidence="3">
    <location>
        <position position="184"/>
    </location>
    <ligand>
        <name>phosphate</name>
        <dbReference type="ChEBI" id="CHEBI:43474"/>
    </ligand>
</feature>
<dbReference type="HAMAP" id="MF_01963">
    <property type="entry name" value="MTAP"/>
    <property type="match status" value="1"/>
</dbReference>
<feature type="binding site" evidence="3">
    <location>
        <position position="13"/>
    </location>
    <ligand>
        <name>phosphate</name>
        <dbReference type="ChEBI" id="CHEBI:43474"/>
    </ligand>
</feature>
<comment type="miscellaneous">
    <text evidence="3">Although this enzyme belongs to the family of MTA phosphorylases based on sequence homology, it lacks several conserved amino acids in the substrate binding pocket that confer specificity towards MTA.</text>
</comment>
<dbReference type="UniPathway" id="UPA00606"/>
<evidence type="ECO:0000313" key="8">
    <source>
        <dbReference type="Proteomes" id="UP000275865"/>
    </source>
</evidence>
<dbReference type="NCBIfam" id="NF006599">
    <property type="entry name" value="PRK09136.1"/>
    <property type="match status" value="1"/>
</dbReference>
<comment type="caution">
    <text evidence="6">The sequence shown here is derived from an EMBL/GenBank/DDBJ whole genome shotgun (WGS) entry which is preliminary data.</text>
</comment>
<comment type="caution">
    <text evidence="3">Lacks conserved residue(s) required for the propagation of feature annotation.</text>
</comment>
<dbReference type="GO" id="GO:0017061">
    <property type="term" value="F:S-methyl-5-thioadenosine phosphorylase activity"/>
    <property type="evidence" value="ECO:0007669"/>
    <property type="project" value="InterPro"/>
</dbReference>
<dbReference type="NCBIfam" id="TIGR01694">
    <property type="entry name" value="MTAP"/>
    <property type="match status" value="1"/>
</dbReference>
<keyword evidence="2 3" id="KW-0808">Transferase</keyword>
<dbReference type="InterPro" id="IPR035994">
    <property type="entry name" value="Nucleoside_phosphorylase_sf"/>
</dbReference>
<dbReference type="GO" id="GO:0006166">
    <property type="term" value="P:purine ribonucleoside salvage"/>
    <property type="evidence" value="ECO:0007669"/>
    <property type="project" value="UniProtKB-UniRule"/>
</dbReference>
<dbReference type="Gene3D" id="3.40.50.1580">
    <property type="entry name" value="Nucleoside phosphorylase domain"/>
    <property type="match status" value="1"/>
</dbReference>
<comment type="subunit">
    <text evidence="3">Homohexamer. Dimer of a homotrimer.</text>
</comment>
<feature type="site" description="Important for substrate specificity" evidence="3">
    <location>
        <position position="165"/>
    </location>
</feature>
<evidence type="ECO:0000313" key="5">
    <source>
        <dbReference type="EMBL" id="RKN23542.1"/>
    </source>
</evidence>
<sequence>MSPTAELAVIGGSGLYALLDAAAEHELETPYGPPSDTITIAEVGGRRVAFLPRHGRDHQHPPHLIPYRANLWALRSLGVRQVLAPCAVGSLRPEFGPGTFVVPDQLVDRTSGRAQTYYDRGAVHVPFADPYCPNGRRTLLAATGARGVAAVDGGTVVVVEGPRFSTRAESRWYASMGATVVNMTGHPEAVLARELALCYTSIALVTDLDAGLVSGESVTQAEVFRVFGENTDRLRAVLLDALAALPTERDCACGHALDGIELPFALPDGSQR</sequence>
<comment type="pathway">
    <text evidence="3">Purine metabolism; purine nucleoside salvage.</text>
</comment>
<feature type="binding site" evidence="3">
    <location>
        <position position="183"/>
    </location>
    <ligand>
        <name>substrate</name>
    </ligand>
</feature>
<protein>
    <recommendedName>
        <fullName evidence="3">Purine nucleoside phosphorylase</fullName>
        <shortName evidence="3">PNP</shortName>
        <ecNumber evidence="3">2.4.2.1</ecNumber>
    </recommendedName>
</protein>
<keyword evidence="7" id="KW-1185">Reference proteome</keyword>
<gene>
    <name evidence="6" type="ORF">D7044_27495</name>
    <name evidence="5" type="ORF">D7147_00260</name>
</gene>
<feature type="binding site" evidence="3">
    <location>
        <begin position="53"/>
        <end position="54"/>
    </location>
    <ligand>
        <name>phosphate</name>
        <dbReference type="ChEBI" id="CHEBI:43474"/>
    </ligand>
</feature>
<dbReference type="EMBL" id="RAZS01000001">
    <property type="protein sequence ID" value="RKN23542.1"/>
    <property type="molecule type" value="Genomic_DNA"/>
</dbReference>
<feature type="binding site" evidence="3">
    <location>
        <begin position="207"/>
        <end position="209"/>
    </location>
    <ligand>
        <name>substrate</name>
    </ligand>
</feature>
<evidence type="ECO:0000313" key="7">
    <source>
        <dbReference type="Proteomes" id="UP000271548"/>
    </source>
</evidence>
<comment type="similarity">
    <text evidence="3">Belongs to the PNP/MTAP phosphorylase family. MTAP subfamily.</text>
</comment>
<dbReference type="AlphaFoldDB" id="A0A3A9XS07"/>
<evidence type="ECO:0000313" key="6">
    <source>
        <dbReference type="EMBL" id="RKN27951.1"/>
    </source>
</evidence>
<keyword evidence="1 3" id="KW-0328">Glycosyltransferase</keyword>
<proteinExistence type="inferred from homology"/>
<dbReference type="EC" id="2.4.2.1" evidence="3"/>
<dbReference type="Proteomes" id="UP000271548">
    <property type="component" value="Unassembled WGS sequence"/>
</dbReference>
<evidence type="ECO:0000259" key="4">
    <source>
        <dbReference type="Pfam" id="PF01048"/>
    </source>
</evidence>
<evidence type="ECO:0000256" key="1">
    <source>
        <dbReference type="ARBA" id="ARBA00022676"/>
    </source>
</evidence>
<dbReference type="Proteomes" id="UP000275865">
    <property type="component" value="Unassembled WGS sequence"/>
</dbReference>
<dbReference type="EMBL" id="RAZT01000017">
    <property type="protein sequence ID" value="RKN27951.1"/>
    <property type="molecule type" value="Genomic_DNA"/>
</dbReference>
<feature type="site" description="Important for substrate specificity" evidence="3">
    <location>
        <position position="220"/>
    </location>
</feature>
<evidence type="ECO:0000256" key="3">
    <source>
        <dbReference type="HAMAP-Rule" id="MF_01963"/>
    </source>
</evidence>
<dbReference type="PANTHER" id="PTHR42679">
    <property type="entry name" value="S-METHYL-5'-THIOADENOSINE PHOSPHORYLASE"/>
    <property type="match status" value="1"/>
</dbReference>
<dbReference type="RefSeq" id="WP_120673226.1">
    <property type="nucleotide sequence ID" value="NZ_RAZS01000001.1"/>
</dbReference>
<feature type="domain" description="Nucleoside phosphorylase" evidence="4">
    <location>
        <begin position="7"/>
        <end position="242"/>
    </location>
</feature>
<dbReference type="InterPro" id="IPR010044">
    <property type="entry name" value="MTAP"/>
</dbReference>
<accession>A0A3A9XS07</accession>
<evidence type="ECO:0000256" key="2">
    <source>
        <dbReference type="ARBA" id="ARBA00022679"/>
    </source>
</evidence>
<name>A0A3A9XS07_9ACTN</name>
<dbReference type="InterPro" id="IPR000845">
    <property type="entry name" value="Nucleoside_phosphorylase_d"/>
</dbReference>